<evidence type="ECO:0000313" key="2">
    <source>
        <dbReference type="Proteomes" id="UP001432062"/>
    </source>
</evidence>
<accession>A0ABZ1Z763</accession>
<dbReference type="InterPro" id="IPR050583">
    <property type="entry name" value="Mycobacterial_A85_antigen"/>
</dbReference>
<evidence type="ECO:0000313" key="1">
    <source>
        <dbReference type="EMBL" id="WUV51093.1"/>
    </source>
</evidence>
<dbReference type="Gene3D" id="3.40.50.1820">
    <property type="entry name" value="alpha/beta hydrolase"/>
    <property type="match status" value="1"/>
</dbReference>
<gene>
    <name evidence="1" type="ORF">OG563_16370</name>
</gene>
<name>A0ABZ1Z763_9NOCA</name>
<sequence>MLVATTLGAPSAFAEVTTSAQISTDTASDDGSHITDVEYIDDRYIRLQVYSAAMDAEFPVEIQRAADGSVPRPTLYLLNGAGGGEDDASWQAQSDARQFMSDKNVNLVQPIGGRFSYYTDWLEDDPVLGRNKWKTYLTDELPPLINAAIGTNGVNAIAGISASTATVLALPIARPDLYRAAAAYSGCAQTSDPIGSRFLKLVIAWGGGNADNMWGPVGSPEWMENDPYLHADKLRGIDLYLSSGNGLPGKYDTLDGAHAEPGLDGLTNQVLLGGAIEAAANYCMKNLQAKLISLGIPATYNFDEGTHSWGYWEDELKRSWPILAHGLGLT</sequence>
<organism evidence="1 2">
    <name type="scientific">Nocardia vinacea</name>
    <dbReference type="NCBI Taxonomy" id="96468"/>
    <lineage>
        <taxon>Bacteria</taxon>
        <taxon>Bacillati</taxon>
        <taxon>Actinomycetota</taxon>
        <taxon>Actinomycetes</taxon>
        <taxon>Mycobacteriales</taxon>
        <taxon>Nocardiaceae</taxon>
        <taxon>Nocardia</taxon>
    </lineage>
</organism>
<dbReference type="RefSeq" id="WP_329415903.1">
    <property type="nucleotide sequence ID" value="NZ_CP109441.1"/>
</dbReference>
<dbReference type="PANTHER" id="PTHR48098:SF1">
    <property type="entry name" value="DIACYLGLYCEROL ACYLTRANSFERASE_MYCOLYLTRANSFERASE AG85A"/>
    <property type="match status" value="1"/>
</dbReference>
<reference evidence="1" key="1">
    <citation type="submission" date="2022-10" db="EMBL/GenBank/DDBJ databases">
        <title>The complete genomes of actinobacterial strains from the NBC collection.</title>
        <authorList>
            <person name="Joergensen T.S."/>
            <person name="Alvarez Arevalo M."/>
            <person name="Sterndorff E.B."/>
            <person name="Faurdal D."/>
            <person name="Vuksanovic O."/>
            <person name="Mourched A.-S."/>
            <person name="Charusanti P."/>
            <person name="Shaw S."/>
            <person name="Blin K."/>
            <person name="Weber T."/>
        </authorList>
    </citation>
    <scope>NUCLEOTIDE SEQUENCE</scope>
    <source>
        <strain evidence="1">NBC_01482</strain>
    </source>
</reference>
<proteinExistence type="predicted"/>
<dbReference type="Pfam" id="PF00756">
    <property type="entry name" value="Esterase"/>
    <property type="match status" value="1"/>
</dbReference>
<dbReference type="InterPro" id="IPR029058">
    <property type="entry name" value="AB_hydrolase_fold"/>
</dbReference>
<protein>
    <submittedName>
        <fullName evidence="1">Esterase family protein</fullName>
    </submittedName>
</protein>
<dbReference type="SUPFAM" id="SSF53474">
    <property type="entry name" value="alpha/beta-Hydrolases"/>
    <property type="match status" value="1"/>
</dbReference>
<keyword evidence="2" id="KW-1185">Reference proteome</keyword>
<dbReference type="PANTHER" id="PTHR48098">
    <property type="entry name" value="ENTEROCHELIN ESTERASE-RELATED"/>
    <property type="match status" value="1"/>
</dbReference>
<dbReference type="InterPro" id="IPR000801">
    <property type="entry name" value="Esterase-like"/>
</dbReference>
<dbReference type="EMBL" id="CP109441">
    <property type="protein sequence ID" value="WUV51093.1"/>
    <property type="molecule type" value="Genomic_DNA"/>
</dbReference>
<dbReference type="Proteomes" id="UP001432062">
    <property type="component" value="Chromosome"/>
</dbReference>